<feature type="domain" description="TonB-dependent receptor plug" evidence="2">
    <location>
        <begin position="629"/>
        <end position="714"/>
    </location>
</feature>
<comment type="caution">
    <text evidence="3">The sequence shown here is derived from an EMBL/GenBank/DDBJ whole genome shotgun (WGS) entry which is preliminary data.</text>
</comment>
<keyword evidence="1" id="KW-0813">Transport</keyword>
<evidence type="ECO:0000313" key="3">
    <source>
        <dbReference type="EMBL" id="GGZ91499.1"/>
    </source>
</evidence>
<protein>
    <recommendedName>
        <fullName evidence="2">TonB-dependent receptor plug domain-containing protein</fullName>
    </recommendedName>
</protein>
<keyword evidence="1" id="KW-0812">Transmembrane</keyword>
<dbReference type="RefSeq" id="WP_189362475.1">
    <property type="nucleotide sequence ID" value="NZ_BMWZ01000009.1"/>
</dbReference>
<proteinExistence type="inferred from homology"/>
<keyword evidence="1" id="KW-0998">Cell outer membrane</keyword>
<dbReference type="Proteomes" id="UP000636004">
    <property type="component" value="Unassembled WGS sequence"/>
</dbReference>
<gene>
    <name evidence="3" type="ORF">GCM10007028_32320</name>
</gene>
<reference evidence="3" key="2">
    <citation type="submission" date="2020-09" db="EMBL/GenBank/DDBJ databases">
        <authorList>
            <person name="Sun Q."/>
            <person name="Kim S."/>
        </authorList>
    </citation>
    <scope>NUCLEOTIDE SEQUENCE</scope>
    <source>
        <strain evidence="3">KCTC 12710</strain>
    </source>
</reference>
<keyword evidence="1" id="KW-0472">Membrane</keyword>
<dbReference type="Gene3D" id="2.170.130.10">
    <property type="entry name" value="TonB-dependent receptor, plug domain"/>
    <property type="match status" value="1"/>
</dbReference>
<reference evidence="3" key="1">
    <citation type="journal article" date="2014" name="Int. J. Syst. Evol. Microbiol.">
        <title>Complete genome sequence of Corynebacterium casei LMG S-19264T (=DSM 44701T), isolated from a smear-ripened cheese.</title>
        <authorList>
            <consortium name="US DOE Joint Genome Institute (JGI-PGF)"/>
            <person name="Walter F."/>
            <person name="Albersmeier A."/>
            <person name="Kalinowski J."/>
            <person name="Ruckert C."/>
        </authorList>
    </citation>
    <scope>NUCLEOTIDE SEQUENCE</scope>
    <source>
        <strain evidence="3">KCTC 12710</strain>
    </source>
</reference>
<dbReference type="PROSITE" id="PS52016">
    <property type="entry name" value="TONB_DEPENDENT_REC_3"/>
    <property type="match status" value="1"/>
</dbReference>
<accession>A0A918RAB5</accession>
<dbReference type="AlphaFoldDB" id="A0A918RAB5"/>
<evidence type="ECO:0000256" key="1">
    <source>
        <dbReference type="PROSITE-ProRule" id="PRU01360"/>
    </source>
</evidence>
<name>A0A918RAB5_9FLAO</name>
<evidence type="ECO:0000313" key="4">
    <source>
        <dbReference type="Proteomes" id="UP000636004"/>
    </source>
</evidence>
<keyword evidence="4" id="KW-1185">Reference proteome</keyword>
<comment type="similarity">
    <text evidence="1">Belongs to the TonB-dependent receptor family.</text>
</comment>
<dbReference type="GO" id="GO:0009279">
    <property type="term" value="C:cell outer membrane"/>
    <property type="evidence" value="ECO:0007669"/>
    <property type="project" value="UniProtKB-SubCell"/>
</dbReference>
<dbReference type="InterPro" id="IPR037066">
    <property type="entry name" value="Plug_dom_sf"/>
</dbReference>
<dbReference type="Gene3D" id="2.60.40.1930">
    <property type="match status" value="1"/>
</dbReference>
<dbReference type="EMBL" id="BMWZ01000009">
    <property type="protein sequence ID" value="GGZ91499.1"/>
    <property type="molecule type" value="Genomic_DNA"/>
</dbReference>
<sequence length="822" mass="93754">MVKKVILSFSIVLFLSFTIISNFKELVLRKLLNYTDNYPEKIYVHTDKPYYTIGDDIWFTAYLLNGITHRNTEKSRIIYVELIDSNNNIIDKRQLYTSEISVSGDFKIEKNWRSGNYLLRAYTNYMINQDSDYFFQSEIFIWNLKETDATWNHTDDKNNDTSSNTSLTSKPEIKFYPEGGNLIAGMFCKVAIQVKDKNNRNIAIQGTIKDVDNKEICFFKTADFGLGQININPVQGKTYYASVFINNEEIKYPLPKALPSGHGLSIINHGNQIIIKVSSNSPIGLKNTFLLGHQRGQVIFEKFASENQSEYLVKLNTDIIPDGVSNFTLFDNNGKPVSERLVFIDNPNNEVTVNTSLNKSSLTTREKVTMTIDLKDNNDLPLKGNLSMAIADIDAIEHSSTAENIKTYLLLNSDLRGTIENPGYFFEKNDDVKRRYLLDLIMLTHGWRRFKWTDLLYGNTINTNYAPEKGIFISGHTNALKGDKQRISAATRITLMDKFPYQKEEQSDQNGNFKFGPYVFADSLPIILEARVKDFKSDDDEKNRFVSIFLNESVNKSPDVKKDIVLKSFLEDSIKINNFLNQSKKISILDSLFIENATRLDQIVIKARKKTEEELRNQELNSRTTYGSPSNRIDMSDLENQRSRSIIDLLNMLPGVTAFNNTVSIRNQGTPNIIIDGMPGNLDDILFMTGEDVDFIDVLKGANANMFSNAANGVIVIHTRTGSFDKNMNVKRKPGIINFNAKGFYTAREFYTPDHDKAFEDITRQDIRTTLHWEPRVILSEESNKASISFYTSDKKSNYGIKIEGITNTGIPFCHLSTFEVK</sequence>
<dbReference type="SUPFAM" id="SSF56935">
    <property type="entry name" value="Porins"/>
    <property type="match status" value="1"/>
</dbReference>
<evidence type="ECO:0000259" key="2">
    <source>
        <dbReference type="Pfam" id="PF07715"/>
    </source>
</evidence>
<keyword evidence="1" id="KW-1134">Transmembrane beta strand</keyword>
<dbReference type="InterPro" id="IPR039426">
    <property type="entry name" value="TonB-dep_rcpt-like"/>
</dbReference>
<dbReference type="InterPro" id="IPR012910">
    <property type="entry name" value="Plug_dom"/>
</dbReference>
<comment type="subcellular location">
    <subcellularLocation>
        <location evidence="1">Cell outer membrane</location>
        <topology evidence="1">Multi-pass membrane protein</topology>
    </subcellularLocation>
</comment>
<organism evidence="3 4">
    <name type="scientific">Algibacter mikhailovii</name>
    <dbReference type="NCBI Taxonomy" id="425498"/>
    <lineage>
        <taxon>Bacteria</taxon>
        <taxon>Pseudomonadati</taxon>
        <taxon>Bacteroidota</taxon>
        <taxon>Flavobacteriia</taxon>
        <taxon>Flavobacteriales</taxon>
        <taxon>Flavobacteriaceae</taxon>
        <taxon>Algibacter</taxon>
    </lineage>
</organism>
<dbReference type="Pfam" id="PF07715">
    <property type="entry name" value="Plug"/>
    <property type="match status" value="1"/>
</dbReference>